<organism evidence="3 4">
    <name type="scientific">Nocardia terpenica</name>
    <dbReference type="NCBI Taxonomy" id="455432"/>
    <lineage>
        <taxon>Bacteria</taxon>
        <taxon>Bacillati</taxon>
        <taxon>Actinomycetota</taxon>
        <taxon>Actinomycetes</taxon>
        <taxon>Mycobacteriales</taxon>
        <taxon>Nocardiaceae</taxon>
        <taxon>Nocardia</taxon>
    </lineage>
</organism>
<dbReference type="Proteomes" id="UP000500953">
    <property type="component" value="Chromosome"/>
</dbReference>
<sequence length="158" mass="16998">MSDTTADIKPADDAKTDTFTPVTSQDELNRIIKDRIDRERKKFADYADLKKKAAQFDDLQAAQMSELDKATQRAEAAEARMAELEVSAARAQVAAAKGVPAELLPGRTMEEFESAAAAILAFRDEGRGPRAPMPDPLQGAGTEDAGAGGDWLSDMIRG</sequence>
<name>A0A6G9Z8C9_9NOCA</name>
<feature type="region of interest" description="Disordered" evidence="2">
    <location>
        <begin position="125"/>
        <end position="158"/>
    </location>
</feature>
<feature type="region of interest" description="Disordered" evidence="2">
    <location>
        <begin position="1"/>
        <end position="21"/>
    </location>
</feature>
<evidence type="ECO:0000313" key="3">
    <source>
        <dbReference type="EMBL" id="QIS21263.1"/>
    </source>
</evidence>
<protein>
    <recommendedName>
        <fullName evidence="5">DUF4355 domain-containing protein</fullName>
    </recommendedName>
</protein>
<proteinExistence type="predicted"/>
<evidence type="ECO:0008006" key="5">
    <source>
        <dbReference type="Google" id="ProtNLM"/>
    </source>
</evidence>
<evidence type="ECO:0000256" key="2">
    <source>
        <dbReference type="SAM" id="MobiDB-lite"/>
    </source>
</evidence>
<reference evidence="3 4" key="1">
    <citation type="journal article" date="2019" name="ACS Chem. Biol.">
        <title>Identification and Mobilization of a Cryptic Antibiotic Biosynthesis Gene Locus from a Human-Pathogenic Nocardia Isolate.</title>
        <authorList>
            <person name="Herisse M."/>
            <person name="Ishida K."/>
            <person name="Porter J.L."/>
            <person name="Howden B."/>
            <person name="Hertweck C."/>
            <person name="Stinear T.P."/>
            <person name="Pidot S.J."/>
        </authorList>
    </citation>
    <scope>NUCLEOTIDE SEQUENCE [LARGE SCALE GENOMIC DNA]</scope>
    <source>
        <strain evidence="3 4">AUSMDU00012715</strain>
    </source>
</reference>
<dbReference type="EMBL" id="CP046173">
    <property type="protein sequence ID" value="QIS21263.1"/>
    <property type="molecule type" value="Genomic_DNA"/>
</dbReference>
<evidence type="ECO:0000313" key="4">
    <source>
        <dbReference type="Proteomes" id="UP000500953"/>
    </source>
</evidence>
<feature type="coiled-coil region" evidence="1">
    <location>
        <begin position="60"/>
        <end position="94"/>
    </location>
</feature>
<evidence type="ECO:0000256" key="1">
    <source>
        <dbReference type="SAM" id="Coils"/>
    </source>
</evidence>
<keyword evidence="1" id="KW-0175">Coiled coil</keyword>
<dbReference type="RefSeq" id="WP_167488561.1">
    <property type="nucleotide sequence ID" value="NZ_CP046173.1"/>
</dbReference>
<dbReference type="AlphaFoldDB" id="A0A6G9Z8C9"/>
<accession>A0A6G9Z8C9</accession>
<gene>
    <name evidence="3" type="ORF">F6W96_25985</name>
</gene>